<dbReference type="Pfam" id="PF00172">
    <property type="entry name" value="Zn_clus"/>
    <property type="match status" value="1"/>
</dbReference>
<gene>
    <name evidence="7" type="ORF">B0H16DRAFT_1604281</name>
</gene>
<evidence type="ECO:0000256" key="2">
    <source>
        <dbReference type="ARBA" id="ARBA00022723"/>
    </source>
</evidence>
<keyword evidence="5" id="KW-0539">Nucleus</keyword>
<evidence type="ECO:0000313" key="8">
    <source>
        <dbReference type="Proteomes" id="UP001215598"/>
    </source>
</evidence>
<dbReference type="SMART" id="SM00066">
    <property type="entry name" value="GAL4"/>
    <property type="match status" value="1"/>
</dbReference>
<dbReference type="EMBL" id="JARKIB010000238">
    <property type="protein sequence ID" value="KAJ7720610.1"/>
    <property type="molecule type" value="Genomic_DNA"/>
</dbReference>
<keyword evidence="2" id="KW-0479">Metal-binding</keyword>
<dbReference type="AlphaFoldDB" id="A0AAD7HHE1"/>
<evidence type="ECO:0000256" key="1">
    <source>
        <dbReference type="ARBA" id="ARBA00004123"/>
    </source>
</evidence>
<evidence type="ECO:0000256" key="3">
    <source>
        <dbReference type="ARBA" id="ARBA00023015"/>
    </source>
</evidence>
<feature type="domain" description="Zn(2)-C6 fungal-type" evidence="6">
    <location>
        <begin position="21"/>
        <end position="55"/>
    </location>
</feature>
<dbReference type="PANTHER" id="PTHR47338:SF29">
    <property type="entry name" value="ZN(2)-C6 FUNGAL-TYPE DOMAIN-CONTAINING PROTEIN"/>
    <property type="match status" value="1"/>
</dbReference>
<dbReference type="GO" id="GO:0008270">
    <property type="term" value="F:zinc ion binding"/>
    <property type="evidence" value="ECO:0007669"/>
    <property type="project" value="InterPro"/>
</dbReference>
<sequence length="517" mass="56519">MSQSSSSGGRSTRPSSYLHRACENCRHRKIRCDGERPVCRRCRLQPPRSLTPCKYSHGTTGGVSPPLDIGSGQEPPDIVLSDPYVTHSLGAVVTPEYNEQLDGWNHAIYQSTPSPIEELPDLTGTMMDIFLRHFTRHQLFFLNPTRFQQSTLLPIVAPDRPPVGLLHTVCLWANHISPSSVALSISEEDLLARAVHSHATDVATIGHAPRLLHLIQTAVLLSFYYLDCGCSMEGNYHRAAATSFALTARLHQLGTSSQSRYSTLDFFNVNLAAPRDAIQAKELVDAFWSIVVLNNYWVAASGTPSNIPSDAPISTPWPTDSSVAQSVPNINFSVPADSRANDVQGHSAFTLLVKASILLERTIAFTIQHPALPLSLEFCTIAHRLDSFRGHLLVDSKNPQMSLITHLFANTAILRLNGPHCAVCARARAKCLTAANCVTTRLNDAQLDEWNQADPILGPLLGTVAHILMGILLYVPQAAPDLQAILAALHALSQWSPFIRQCLAATQQQYTTLGFLG</sequence>
<dbReference type="InterPro" id="IPR001138">
    <property type="entry name" value="Zn2Cys6_DnaBD"/>
</dbReference>
<comment type="subcellular location">
    <subcellularLocation>
        <location evidence="1">Nucleus</location>
    </subcellularLocation>
</comment>
<dbReference type="GO" id="GO:0000981">
    <property type="term" value="F:DNA-binding transcription factor activity, RNA polymerase II-specific"/>
    <property type="evidence" value="ECO:0007669"/>
    <property type="project" value="InterPro"/>
</dbReference>
<comment type="caution">
    <text evidence="7">The sequence shown here is derived from an EMBL/GenBank/DDBJ whole genome shotgun (WGS) entry which is preliminary data.</text>
</comment>
<dbReference type="CDD" id="cd12148">
    <property type="entry name" value="fungal_TF_MHR"/>
    <property type="match status" value="1"/>
</dbReference>
<dbReference type="GO" id="GO:0005634">
    <property type="term" value="C:nucleus"/>
    <property type="evidence" value="ECO:0007669"/>
    <property type="project" value="UniProtKB-SubCell"/>
</dbReference>
<dbReference type="Gene3D" id="4.10.240.10">
    <property type="entry name" value="Zn(2)-C6 fungal-type DNA-binding domain"/>
    <property type="match status" value="1"/>
</dbReference>
<keyword evidence="3" id="KW-0805">Transcription regulation</keyword>
<keyword evidence="4" id="KW-0804">Transcription</keyword>
<dbReference type="SUPFAM" id="SSF57701">
    <property type="entry name" value="Zn2/Cys6 DNA-binding domain"/>
    <property type="match status" value="1"/>
</dbReference>
<dbReference type="PANTHER" id="PTHR47338">
    <property type="entry name" value="ZN(II)2CYS6 TRANSCRIPTION FACTOR (EUROFUNG)-RELATED"/>
    <property type="match status" value="1"/>
</dbReference>
<dbReference type="PROSITE" id="PS50048">
    <property type="entry name" value="ZN2_CY6_FUNGAL_2"/>
    <property type="match status" value="1"/>
</dbReference>
<proteinExistence type="predicted"/>
<protein>
    <recommendedName>
        <fullName evidence="6">Zn(2)-C6 fungal-type domain-containing protein</fullName>
    </recommendedName>
</protein>
<evidence type="ECO:0000256" key="5">
    <source>
        <dbReference type="ARBA" id="ARBA00023242"/>
    </source>
</evidence>
<dbReference type="InterPro" id="IPR050815">
    <property type="entry name" value="TF_fung"/>
</dbReference>
<evidence type="ECO:0000256" key="4">
    <source>
        <dbReference type="ARBA" id="ARBA00023163"/>
    </source>
</evidence>
<keyword evidence="8" id="KW-1185">Reference proteome</keyword>
<evidence type="ECO:0000259" key="6">
    <source>
        <dbReference type="PROSITE" id="PS50048"/>
    </source>
</evidence>
<organism evidence="7 8">
    <name type="scientific">Mycena metata</name>
    <dbReference type="NCBI Taxonomy" id="1033252"/>
    <lineage>
        <taxon>Eukaryota</taxon>
        <taxon>Fungi</taxon>
        <taxon>Dikarya</taxon>
        <taxon>Basidiomycota</taxon>
        <taxon>Agaricomycotina</taxon>
        <taxon>Agaricomycetes</taxon>
        <taxon>Agaricomycetidae</taxon>
        <taxon>Agaricales</taxon>
        <taxon>Marasmiineae</taxon>
        <taxon>Mycenaceae</taxon>
        <taxon>Mycena</taxon>
    </lineage>
</organism>
<dbReference type="Proteomes" id="UP001215598">
    <property type="component" value="Unassembled WGS sequence"/>
</dbReference>
<dbReference type="CDD" id="cd00067">
    <property type="entry name" value="GAL4"/>
    <property type="match status" value="1"/>
</dbReference>
<name>A0AAD7HHE1_9AGAR</name>
<accession>A0AAD7HHE1</accession>
<evidence type="ECO:0000313" key="7">
    <source>
        <dbReference type="EMBL" id="KAJ7720610.1"/>
    </source>
</evidence>
<dbReference type="InterPro" id="IPR036864">
    <property type="entry name" value="Zn2-C6_fun-type_DNA-bd_sf"/>
</dbReference>
<reference evidence="7" key="1">
    <citation type="submission" date="2023-03" db="EMBL/GenBank/DDBJ databases">
        <title>Massive genome expansion in bonnet fungi (Mycena s.s.) driven by repeated elements and novel gene families across ecological guilds.</title>
        <authorList>
            <consortium name="Lawrence Berkeley National Laboratory"/>
            <person name="Harder C.B."/>
            <person name="Miyauchi S."/>
            <person name="Viragh M."/>
            <person name="Kuo A."/>
            <person name="Thoen E."/>
            <person name="Andreopoulos B."/>
            <person name="Lu D."/>
            <person name="Skrede I."/>
            <person name="Drula E."/>
            <person name="Henrissat B."/>
            <person name="Morin E."/>
            <person name="Kohler A."/>
            <person name="Barry K."/>
            <person name="LaButti K."/>
            <person name="Morin E."/>
            <person name="Salamov A."/>
            <person name="Lipzen A."/>
            <person name="Mereny Z."/>
            <person name="Hegedus B."/>
            <person name="Baldrian P."/>
            <person name="Stursova M."/>
            <person name="Weitz H."/>
            <person name="Taylor A."/>
            <person name="Grigoriev I.V."/>
            <person name="Nagy L.G."/>
            <person name="Martin F."/>
            <person name="Kauserud H."/>
        </authorList>
    </citation>
    <scope>NUCLEOTIDE SEQUENCE</scope>
    <source>
        <strain evidence="7">CBHHK182m</strain>
    </source>
</reference>